<dbReference type="InterPro" id="IPR017395">
    <property type="entry name" value="Chlorophyllase-like"/>
</dbReference>
<dbReference type="RefSeq" id="WP_204012987.1">
    <property type="nucleotide sequence ID" value="NZ_BOOZ01000042.1"/>
</dbReference>
<evidence type="ECO:0000313" key="1">
    <source>
        <dbReference type="EMBL" id="GIJ12038.1"/>
    </source>
</evidence>
<dbReference type="EMBL" id="BOOZ01000042">
    <property type="protein sequence ID" value="GIJ12038.1"/>
    <property type="molecule type" value="Genomic_DNA"/>
</dbReference>
<evidence type="ECO:0008006" key="3">
    <source>
        <dbReference type="Google" id="ProtNLM"/>
    </source>
</evidence>
<dbReference type="Gene3D" id="3.40.50.1820">
    <property type="entry name" value="alpha/beta hydrolase"/>
    <property type="match status" value="1"/>
</dbReference>
<dbReference type="Proteomes" id="UP000647017">
    <property type="component" value="Unassembled WGS sequence"/>
</dbReference>
<dbReference type="PANTHER" id="PTHR33428">
    <property type="entry name" value="CHLOROPHYLLASE-2, CHLOROPLASTIC"/>
    <property type="match status" value="1"/>
</dbReference>
<sequence>MTPISINGSSTRSAVVVSVSPLVLPAPGRPVELQVRVTAPATGNHLPLLLLSHGQGPSNNLSSLNGYAPLVQHLAARGFVVVQPTHLSSATLKGHPSLKNHPEMPLFWRERALDMTRILDALAVLEAAVPAIAGRVDHRKVAVVGHSMGGHTASLLLGARLNDPNTGDTVDVRDARITTGALLAAPGRGGEALSATATRHYPFLLTTDFSTMTAPALVVAGDNDPSPHLTVLGSPWHTDPYRLAPAPKTLLTVHGAEHMLGGISGFDAAETSDENPARVEAVAHLTGAYLRAQLIPGDPTWREAQNALLSSANPIGKLVSK</sequence>
<dbReference type="Pfam" id="PF07224">
    <property type="entry name" value="Chlorophyllase"/>
    <property type="match status" value="1"/>
</dbReference>
<dbReference type="PANTHER" id="PTHR33428:SF14">
    <property type="entry name" value="CARBOXYLESTERASE TYPE B DOMAIN-CONTAINING PROTEIN"/>
    <property type="match status" value="1"/>
</dbReference>
<reference evidence="1 2" key="1">
    <citation type="submission" date="2021-01" db="EMBL/GenBank/DDBJ databases">
        <title>Whole genome shotgun sequence of Verrucosispora andamanensis NBRC 109075.</title>
        <authorList>
            <person name="Komaki H."/>
            <person name="Tamura T."/>
        </authorList>
    </citation>
    <scope>NUCLEOTIDE SEQUENCE [LARGE SCALE GENOMIC DNA]</scope>
    <source>
        <strain evidence="1 2">NBRC 109075</strain>
    </source>
</reference>
<organism evidence="1 2">
    <name type="scientific">Micromonospora andamanensis</name>
    <dbReference type="NCBI Taxonomy" id="1287068"/>
    <lineage>
        <taxon>Bacteria</taxon>
        <taxon>Bacillati</taxon>
        <taxon>Actinomycetota</taxon>
        <taxon>Actinomycetes</taxon>
        <taxon>Micromonosporales</taxon>
        <taxon>Micromonosporaceae</taxon>
        <taxon>Micromonospora</taxon>
    </lineage>
</organism>
<protein>
    <recommendedName>
        <fullName evidence="3">Chlorophyllase</fullName>
    </recommendedName>
</protein>
<name>A0ABQ4I2E1_9ACTN</name>
<dbReference type="SUPFAM" id="SSF53474">
    <property type="entry name" value="alpha/beta-Hydrolases"/>
    <property type="match status" value="1"/>
</dbReference>
<proteinExistence type="predicted"/>
<dbReference type="InterPro" id="IPR029058">
    <property type="entry name" value="AB_hydrolase_fold"/>
</dbReference>
<accession>A0ABQ4I2E1</accession>
<keyword evidence="2" id="KW-1185">Reference proteome</keyword>
<gene>
    <name evidence="1" type="ORF">Van01_52520</name>
</gene>
<comment type="caution">
    <text evidence="1">The sequence shown here is derived from an EMBL/GenBank/DDBJ whole genome shotgun (WGS) entry which is preliminary data.</text>
</comment>
<evidence type="ECO:0000313" key="2">
    <source>
        <dbReference type="Proteomes" id="UP000647017"/>
    </source>
</evidence>